<dbReference type="InterPro" id="IPR013078">
    <property type="entry name" value="His_Pase_superF_clade-1"/>
</dbReference>
<evidence type="ECO:0008006" key="4">
    <source>
        <dbReference type="Google" id="ProtNLM"/>
    </source>
</evidence>
<dbReference type="GO" id="GO:0005737">
    <property type="term" value="C:cytoplasm"/>
    <property type="evidence" value="ECO:0007669"/>
    <property type="project" value="TreeGrafter"/>
</dbReference>
<proteinExistence type="inferred from homology"/>
<dbReference type="InterPro" id="IPR050275">
    <property type="entry name" value="PGM_Phosphatase"/>
</dbReference>
<dbReference type="Proteomes" id="UP001190700">
    <property type="component" value="Unassembled WGS sequence"/>
</dbReference>
<dbReference type="Pfam" id="PF00300">
    <property type="entry name" value="His_Phos_1"/>
    <property type="match status" value="1"/>
</dbReference>
<evidence type="ECO:0000313" key="3">
    <source>
        <dbReference type="Proteomes" id="UP001190700"/>
    </source>
</evidence>
<dbReference type="CDD" id="cd07067">
    <property type="entry name" value="HP_PGM_like"/>
    <property type="match status" value="1"/>
</dbReference>
<organism evidence="2 3">
    <name type="scientific">Cymbomonas tetramitiformis</name>
    <dbReference type="NCBI Taxonomy" id="36881"/>
    <lineage>
        <taxon>Eukaryota</taxon>
        <taxon>Viridiplantae</taxon>
        <taxon>Chlorophyta</taxon>
        <taxon>Pyramimonadophyceae</taxon>
        <taxon>Pyramimonadales</taxon>
        <taxon>Pyramimonadaceae</taxon>
        <taxon>Cymbomonas</taxon>
    </lineage>
</organism>
<evidence type="ECO:0000313" key="2">
    <source>
        <dbReference type="EMBL" id="KAK3250997.1"/>
    </source>
</evidence>
<dbReference type="SUPFAM" id="SSF53254">
    <property type="entry name" value="Phosphoglycerate mutase-like"/>
    <property type="match status" value="1"/>
</dbReference>
<keyword evidence="3" id="KW-1185">Reference proteome</keyword>
<evidence type="ECO:0000256" key="1">
    <source>
        <dbReference type="ARBA" id="ARBA00038362"/>
    </source>
</evidence>
<dbReference type="InterPro" id="IPR029033">
    <property type="entry name" value="His_PPase_superfam"/>
</dbReference>
<dbReference type="GO" id="GO:0016791">
    <property type="term" value="F:phosphatase activity"/>
    <property type="evidence" value="ECO:0007669"/>
    <property type="project" value="TreeGrafter"/>
</dbReference>
<gene>
    <name evidence="2" type="ORF">CYMTET_39652</name>
</gene>
<dbReference type="Gene3D" id="3.40.50.1240">
    <property type="entry name" value="Phosphoglycerate mutase-like"/>
    <property type="match status" value="1"/>
</dbReference>
<name>A0AAE0C9Q1_9CHLO</name>
<comment type="similarity">
    <text evidence="1">Belongs to the phosphoglycerate mutase family.</text>
</comment>
<dbReference type="PANTHER" id="PTHR48100">
    <property type="entry name" value="BROAD-SPECIFICITY PHOSPHATASE YOR283W-RELATED"/>
    <property type="match status" value="1"/>
</dbReference>
<dbReference type="SMART" id="SM00855">
    <property type="entry name" value="PGAM"/>
    <property type="match status" value="1"/>
</dbReference>
<accession>A0AAE0C9Q1</accession>
<dbReference type="PANTHER" id="PTHR48100:SF1">
    <property type="entry name" value="HISTIDINE PHOSPHATASE FAMILY PROTEIN-RELATED"/>
    <property type="match status" value="1"/>
</dbReference>
<comment type="caution">
    <text evidence="2">The sequence shown here is derived from an EMBL/GenBank/DDBJ whole genome shotgun (WGS) entry which is preliminary data.</text>
</comment>
<dbReference type="EMBL" id="LGRX02026351">
    <property type="protein sequence ID" value="KAK3250997.1"/>
    <property type="molecule type" value="Genomic_DNA"/>
</dbReference>
<dbReference type="AlphaFoldDB" id="A0AAE0C9Q1"/>
<protein>
    <recommendedName>
        <fullName evidence="4">Phosphoglycerate mutase</fullName>
    </recommendedName>
</protein>
<sequence>MQYVSLYQRSRICQILALAGECARAVSKKDNRIQGYLEPRSLSRIVTASRPSSSCYEDMSADAGSAGALAPESGWVVCTMPDEIAPKSEDSPQEDLRQVLFVRHGKSQQNQNNDRFGETAVPVTKLFNWLLDVNESDPSLTREGVLQALRARERKRELLQTVDLVMVSPLLRAIETAYLLLGKDWPTSTKPITVTPLAREVSSTPGDVGHTYSELWGAENVLRRNLKDVVVDEQETDEALAFIRSWDWSALEKSPDECWWNNALTHDRTQELEKVFGVGSLGFHFTTGLKKRGERFLAAVEAKFLDLEGAKTSHCSHRILIIGHSGFTKFLTGTKPENLAFIERSLESTKRHLGQVEDSQQEILRRPSEASGSPLTRGLEVFTLF</sequence>
<reference evidence="2 3" key="1">
    <citation type="journal article" date="2015" name="Genome Biol. Evol.">
        <title>Comparative Genomics of a Bacterivorous Green Alga Reveals Evolutionary Causalities and Consequences of Phago-Mixotrophic Mode of Nutrition.</title>
        <authorList>
            <person name="Burns J.A."/>
            <person name="Paasch A."/>
            <person name="Narechania A."/>
            <person name="Kim E."/>
        </authorList>
    </citation>
    <scope>NUCLEOTIDE SEQUENCE [LARGE SCALE GENOMIC DNA]</scope>
    <source>
        <strain evidence="2 3">PLY_AMNH</strain>
    </source>
</reference>